<proteinExistence type="predicted"/>
<dbReference type="GO" id="GO:0050462">
    <property type="term" value="F:N-acetylneuraminate synthase activity"/>
    <property type="evidence" value="ECO:0007669"/>
    <property type="project" value="UniProtKB-EC"/>
</dbReference>
<name>A0A6G4A4H7_9BACL</name>
<dbReference type="InterPro" id="IPR013132">
    <property type="entry name" value="PseI/NeuA/B-like_N"/>
</dbReference>
<organism evidence="2">
    <name type="scientific">Paenibacillus sp. SYP-B3998</name>
    <dbReference type="NCBI Taxonomy" id="2678564"/>
    <lineage>
        <taxon>Bacteria</taxon>
        <taxon>Bacillati</taxon>
        <taxon>Bacillota</taxon>
        <taxon>Bacilli</taxon>
        <taxon>Bacillales</taxon>
        <taxon>Paenibacillaceae</taxon>
        <taxon>Paenibacillus</taxon>
    </lineage>
</organism>
<keyword evidence="2" id="KW-0808">Transferase</keyword>
<dbReference type="InterPro" id="IPR051690">
    <property type="entry name" value="PseI-like"/>
</dbReference>
<dbReference type="SUPFAM" id="SSF51269">
    <property type="entry name" value="AFP III-like domain"/>
    <property type="match status" value="1"/>
</dbReference>
<evidence type="ECO:0000259" key="1">
    <source>
        <dbReference type="PROSITE" id="PS50844"/>
    </source>
</evidence>
<dbReference type="PROSITE" id="PS50844">
    <property type="entry name" value="AFP_LIKE"/>
    <property type="match status" value="1"/>
</dbReference>
<dbReference type="Gene3D" id="3.90.1210.10">
    <property type="entry name" value="Antifreeze-like/N-acetylneuraminic acid synthase C-terminal domain"/>
    <property type="match status" value="1"/>
</dbReference>
<dbReference type="InterPro" id="IPR013785">
    <property type="entry name" value="Aldolase_TIM"/>
</dbReference>
<dbReference type="RefSeq" id="WP_163952121.1">
    <property type="nucleotide sequence ID" value="NZ_JAAIKC010000011.1"/>
</dbReference>
<dbReference type="InterPro" id="IPR057736">
    <property type="entry name" value="SAF_PseI/NeuA/NeuB"/>
</dbReference>
<gene>
    <name evidence="2" type="primary">neuB</name>
    <name evidence="2" type="ORF">GK047_22870</name>
</gene>
<dbReference type="CDD" id="cd11615">
    <property type="entry name" value="SAF_NeuB_like"/>
    <property type="match status" value="1"/>
</dbReference>
<reference evidence="2" key="1">
    <citation type="submission" date="2020-02" db="EMBL/GenBank/DDBJ databases">
        <authorList>
            <person name="Shen X.-R."/>
            <person name="Zhang Y.-X."/>
        </authorList>
    </citation>
    <scope>NUCLEOTIDE SEQUENCE</scope>
    <source>
        <strain evidence="2">SYP-B3998</strain>
    </source>
</reference>
<dbReference type="PANTHER" id="PTHR42966:SF1">
    <property type="entry name" value="SIALIC ACID SYNTHASE"/>
    <property type="match status" value="1"/>
</dbReference>
<dbReference type="Pfam" id="PF08666">
    <property type="entry name" value="SAF"/>
    <property type="match status" value="1"/>
</dbReference>
<dbReference type="GO" id="GO:0016051">
    <property type="term" value="P:carbohydrate biosynthetic process"/>
    <property type="evidence" value="ECO:0007669"/>
    <property type="project" value="InterPro"/>
</dbReference>
<dbReference type="EC" id="2.5.1.56" evidence="2"/>
<feature type="domain" description="AFP-like" evidence="1">
    <location>
        <begin position="307"/>
        <end position="359"/>
    </location>
</feature>
<dbReference type="InterPro" id="IPR036732">
    <property type="entry name" value="AFP_Neu5c_C_sf"/>
</dbReference>
<dbReference type="Gene3D" id="3.20.20.70">
    <property type="entry name" value="Aldolase class I"/>
    <property type="match status" value="1"/>
</dbReference>
<dbReference type="InterPro" id="IPR020007">
    <property type="entry name" value="NeuB/NeuA"/>
</dbReference>
<dbReference type="NCBIfam" id="TIGR03569">
    <property type="entry name" value="NeuB_NnaB"/>
    <property type="match status" value="1"/>
</dbReference>
<dbReference type="AlphaFoldDB" id="A0A6G4A4H7"/>
<dbReference type="EMBL" id="JAAIKC010000011">
    <property type="protein sequence ID" value="NEW08844.1"/>
    <property type="molecule type" value="Genomic_DNA"/>
</dbReference>
<dbReference type="InterPro" id="IPR006190">
    <property type="entry name" value="SAF_AFP_Neu5Ac"/>
</dbReference>
<dbReference type="GO" id="GO:0047444">
    <property type="term" value="F:N-acylneuraminate-9-phosphate synthase activity"/>
    <property type="evidence" value="ECO:0007669"/>
    <property type="project" value="TreeGrafter"/>
</dbReference>
<dbReference type="Pfam" id="PF03102">
    <property type="entry name" value="NeuB"/>
    <property type="match status" value="1"/>
</dbReference>
<evidence type="ECO:0000313" key="2">
    <source>
        <dbReference type="EMBL" id="NEW08844.1"/>
    </source>
</evidence>
<protein>
    <submittedName>
        <fullName evidence="2">N-acetylneuraminate synthase</fullName>
        <ecNumber evidence="2">2.5.1.56</ecNumber>
    </submittedName>
</protein>
<dbReference type="PANTHER" id="PTHR42966">
    <property type="entry name" value="N-ACETYLNEURAMINATE SYNTHASE"/>
    <property type="match status" value="1"/>
</dbReference>
<sequence length="359" mass="40255">MKNHTYIIAEAGVNHNGSLDLAFALVNAAVQAGADAVKFQTFKTENLVTKKAKQAEYQVKNIGEETSQYAMLKKLELAYDEFIQIKAYCDEKKIEFLSTPFDRESVNFLVDELVIRTVKIPSGELTNAPFVHYIATKRKPMILSTGMATMEDIHEAMSFIAYGLAHPTENVEIGAVRKFYHTSEAKEWLKDYVTILHCTTEYPTPYTDVNLMAMDQLKRELRVNVGLSDHSEGIYVPVAAVARGAQLIEKHFTISRTLPGPDHRASLEPNELTEMVKAIRIIEQSLGDGDKKPTFNEQRNQIAARKSLVAAKPIEIGTIFTEENLTVKRPGSGRAPSQYWSFIGTTASQSYEEDELIDE</sequence>
<accession>A0A6G4A4H7</accession>
<dbReference type="InterPro" id="IPR013974">
    <property type="entry name" value="SAF"/>
</dbReference>
<comment type="caution">
    <text evidence="2">The sequence shown here is derived from an EMBL/GenBank/DDBJ whole genome shotgun (WGS) entry which is preliminary data.</text>
</comment>
<dbReference type="SUPFAM" id="SSF51569">
    <property type="entry name" value="Aldolase"/>
    <property type="match status" value="1"/>
</dbReference>